<organism evidence="5 6">
    <name type="scientific">Bernardetia litoralis (strain ATCC 23117 / DSM 6794 / NBRC 15988 / NCIMB 1366 / Fx l1 / Sio-4)</name>
    <name type="common">Flexibacter litoralis</name>
    <dbReference type="NCBI Taxonomy" id="880071"/>
    <lineage>
        <taxon>Bacteria</taxon>
        <taxon>Pseudomonadati</taxon>
        <taxon>Bacteroidota</taxon>
        <taxon>Cytophagia</taxon>
        <taxon>Cytophagales</taxon>
        <taxon>Bernardetiaceae</taxon>
        <taxon>Bernardetia</taxon>
    </lineage>
</organism>
<dbReference type="PANTHER" id="PTHR10545:SF29">
    <property type="entry name" value="GH14572P-RELATED"/>
    <property type="match status" value="1"/>
</dbReference>
<evidence type="ECO:0000313" key="6">
    <source>
        <dbReference type="Proteomes" id="UP000006054"/>
    </source>
</evidence>
<evidence type="ECO:0000259" key="4">
    <source>
        <dbReference type="PROSITE" id="PS51186"/>
    </source>
</evidence>
<keyword evidence="3" id="KW-0012">Acyltransferase</keyword>
<feature type="domain" description="N-acetyltransferase" evidence="4">
    <location>
        <begin position="4"/>
        <end position="165"/>
    </location>
</feature>
<protein>
    <submittedName>
        <fullName evidence="5">Acetyltransferase</fullName>
    </submittedName>
</protein>
<dbReference type="OrthoDB" id="9805924at2"/>
<keyword evidence="6" id="KW-1185">Reference proteome</keyword>
<dbReference type="HOGENOM" id="CLU_013985_41_2_10"/>
<dbReference type="FunFam" id="3.40.630.30:FF:000064">
    <property type="entry name" value="GNAT family acetyltransferase"/>
    <property type="match status" value="1"/>
</dbReference>
<dbReference type="GO" id="GO:0008080">
    <property type="term" value="F:N-acetyltransferase activity"/>
    <property type="evidence" value="ECO:0007669"/>
    <property type="project" value="TreeGrafter"/>
</dbReference>
<dbReference type="PROSITE" id="PS51186">
    <property type="entry name" value="GNAT"/>
    <property type="match status" value="1"/>
</dbReference>
<evidence type="ECO:0000256" key="2">
    <source>
        <dbReference type="ARBA" id="ARBA00022679"/>
    </source>
</evidence>
<dbReference type="Gene3D" id="3.40.630.30">
    <property type="match status" value="1"/>
</dbReference>
<accession>I4AM27</accession>
<name>I4AM27_BERLS</name>
<evidence type="ECO:0000256" key="3">
    <source>
        <dbReference type="ARBA" id="ARBA00023315"/>
    </source>
</evidence>
<dbReference type="AlphaFoldDB" id="I4AM27"/>
<dbReference type="PANTHER" id="PTHR10545">
    <property type="entry name" value="DIAMINE N-ACETYLTRANSFERASE"/>
    <property type="match status" value="1"/>
</dbReference>
<comment type="similarity">
    <text evidence="1">Belongs to the acetyltransferase family.</text>
</comment>
<keyword evidence="2 5" id="KW-0808">Transferase</keyword>
<dbReference type="InterPro" id="IPR016181">
    <property type="entry name" value="Acyl_CoA_acyltransferase"/>
</dbReference>
<dbReference type="CDD" id="cd04301">
    <property type="entry name" value="NAT_SF"/>
    <property type="match status" value="1"/>
</dbReference>
<sequence>MKKTTIRRATEKDIPQIFDLIVELAIYEKAKHEVAITPEQMVIDGFGENPAYGAIVAEQGDTIIGFSLFYIRYSTWKGRCLYLEDFLVNEEYRGEGIGKLLFEATILEAKRQNTNMMTWQVLDWNIPAIKFYEKWEATLDSEWINGKFYQDYLDNYKVRFLDKLEQNKVLLD</sequence>
<proteinExistence type="inferred from homology"/>
<dbReference type="InterPro" id="IPR000182">
    <property type="entry name" value="GNAT_dom"/>
</dbReference>
<dbReference type="SUPFAM" id="SSF55729">
    <property type="entry name" value="Acyl-CoA N-acyltransferases (Nat)"/>
    <property type="match status" value="1"/>
</dbReference>
<dbReference type="RefSeq" id="WP_014798449.1">
    <property type="nucleotide sequence ID" value="NC_018018.1"/>
</dbReference>
<dbReference type="InterPro" id="IPR051016">
    <property type="entry name" value="Diverse_Substrate_AcTransf"/>
</dbReference>
<dbReference type="Pfam" id="PF00583">
    <property type="entry name" value="Acetyltransf_1"/>
    <property type="match status" value="1"/>
</dbReference>
<evidence type="ECO:0000256" key="1">
    <source>
        <dbReference type="ARBA" id="ARBA00008694"/>
    </source>
</evidence>
<dbReference type="EMBL" id="CP003345">
    <property type="protein sequence ID" value="AFM05012.1"/>
    <property type="molecule type" value="Genomic_DNA"/>
</dbReference>
<reference evidence="6" key="1">
    <citation type="submission" date="2012-06" db="EMBL/GenBank/DDBJ databases">
        <title>The complete genome of Flexibacter litoralis DSM 6794.</title>
        <authorList>
            <person name="Lucas S."/>
            <person name="Copeland A."/>
            <person name="Lapidus A."/>
            <person name="Glavina del Rio T."/>
            <person name="Dalin E."/>
            <person name="Tice H."/>
            <person name="Bruce D."/>
            <person name="Goodwin L."/>
            <person name="Pitluck S."/>
            <person name="Peters L."/>
            <person name="Ovchinnikova G."/>
            <person name="Lu M."/>
            <person name="Kyrpides N."/>
            <person name="Mavromatis K."/>
            <person name="Ivanova N."/>
            <person name="Brettin T."/>
            <person name="Detter J.C."/>
            <person name="Han C."/>
            <person name="Larimer F."/>
            <person name="Land M."/>
            <person name="Hauser L."/>
            <person name="Markowitz V."/>
            <person name="Cheng J.-F."/>
            <person name="Hugenholtz P."/>
            <person name="Woyke T."/>
            <person name="Wu D."/>
            <person name="Spring S."/>
            <person name="Lang E."/>
            <person name="Kopitz M."/>
            <person name="Brambilla E."/>
            <person name="Klenk H.-P."/>
            <person name="Eisen J.A."/>
        </authorList>
    </citation>
    <scope>NUCLEOTIDE SEQUENCE [LARGE SCALE GENOMIC DNA]</scope>
    <source>
        <strain evidence="6">ATCC 23117 / DSM 6794 / NBRC 15988 / NCIMB 1366 / Sio-4</strain>
    </source>
</reference>
<dbReference type="Proteomes" id="UP000006054">
    <property type="component" value="Chromosome"/>
</dbReference>
<gene>
    <name evidence="5" type="ordered locus">Fleli_2652</name>
</gene>
<evidence type="ECO:0000313" key="5">
    <source>
        <dbReference type="EMBL" id="AFM05012.1"/>
    </source>
</evidence>
<dbReference type="KEGG" id="fli:Fleli_2652"/>
<dbReference type="eggNOG" id="COG0456">
    <property type="taxonomic scope" value="Bacteria"/>
</dbReference>